<gene>
    <name evidence="3" type="ORF">GMST_22720</name>
</gene>
<keyword evidence="1" id="KW-0732">Signal</keyword>
<dbReference type="Pfam" id="PF08239">
    <property type="entry name" value="SH3_3"/>
    <property type="match status" value="1"/>
</dbReference>
<comment type="caution">
    <text evidence="3">The sequence shown here is derived from an EMBL/GenBank/DDBJ whole genome shotgun (WGS) entry which is preliminary data.</text>
</comment>
<evidence type="ECO:0000256" key="1">
    <source>
        <dbReference type="SAM" id="SignalP"/>
    </source>
</evidence>
<feature type="chain" id="PRO_5028169204" description="SH3b domain-containing protein" evidence="1">
    <location>
        <begin position="24"/>
        <end position="174"/>
    </location>
</feature>
<sequence length="174" mass="18295">MNQTVRTLILAAAVTAIAAPALAESICTVNALELRLRKSPSKKAPVVAVLKKDQQVTTSGGCSGGWVRVTSSDGRVSGYVGGWALTANAPQVTGAASPPPAAVQPEPPKSEPILQVTAPAAKEVPSNEKLAVQITELRLNVLGIERDMDKMGKEIQKIKMSLGKKKGHKKQVKK</sequence>
<evidence type="ECO:0000313" key="4">
    <source>
        <dbReference type="Proteomes" id="UP000556026"/>
    </source>
</evidence>
<dbReference type="Proteomes" id="UP000556026">
    <property type="component" value="Unassembled WGS sequence"/>
</dbReference>
<dbReference type="Gene3D" id="2.30.30.40">
    <property type="entry name" value="SH3 Domains"/>
    <property type="match status" value="1"/>
</dbReference>
<feature type="signal peptide" evidence="1">
    <location>
        <begin position="1"/>
        <end position="23"/>
    </location>
</feature>
<dbReference type="RefSeq" id="WP_183354774.1">
    <property type="nucleotide sequence ID" value="NZ_BLXX01000006.1"/>
</dbReference>
<name>A0A6V8MJ17_9BACT</name>
<dbReference type="EMBL" id="BLXX01000006">
    <property type="protein sequence ID" value="GFO59947.1"/>
    <property type="molecule type" value="Genomic_DNA"/>
</dbReference>
<dbReference type="AlphaFoldDB" id="A0A6V8MJ17"/>
<reference evidence="4" key="1">
    <citation type="submission" date="2020-06" db="EMBL/GenBank/DDBJ databases">
        <title>Draft genomic sequence of Geomonas sp. Red330.</title>
        <authorList>
            <person name="Itoh H."/>
            <person name="Zhenxing X."/>
            <person name="Ushijima N."/>
            <person name="Masuda Y."/>
            <person name="Shiratori Y."/>
            <person name="Senoo K."/>
        </authorList>
    </citation>
    <scope>NUCLEOTIDE SEQUENCE [LARGE SCALE GENOMIC DNA]</scope>
    <source>
        <strain evidence="4">Red330</strain>
    </source>
</reference>
<protein>
    <recommendedName>
        <fullName evidence="2">SH3b domain-containing protein</fullName>
    </recommendedName>
</protein>
<proteinExistence type="predicted"/>
<accession>A0A6V8MJ17</accession>
<keyword evidence="4" id="KW-1185">Reference proteome</keyword>
<dbReference type="InterPro" id="IPR003646">
    <property type="entry name" value="SH3-like_bac-type"/>
</dbReference>
<organism evidence="3 4">
    <name type="scientific">Geomonas silvestris</name>
    <dbReference type="NCBI Taxonomy" id="2740184"/>
    <lineage>
        <taxon>Bacteria</taxon>
        <taxon>Pseudomonadati</taxon>
        <taxon>Thermodesulfobacteriota</taxon>
        <taxon>Desulfuromonadia</taxon>
        <taxon>Geobacterales</taxon>
        <taxon>Geobacteraceae</taxon>
        <taxon>Geomonas</taxon>
    </lineage>
</organism>
<evidence type="ECO:0000313" key="3">
    <source>
        <dbReference type="EMBL" id="GFO59947.1"/>
    </source>
</evidence>
<feature type="domain" description="SH3b" evidence="2">
    <location>
        <begin position="34"/>
        <end position="84"/>
    </location>
</feature>
<evidence type="ECO:0000259" key="2">
    <source>
        <dbReference type="Pfam" id="PF08239"/>
    </source>
</evidence>